<feature type="compositionally biased region" description="Acidic residues" evidence="1">
    <location>
        <begin position="173"/>
        <end position="183"/>
    </location>
</feature>
<evidence type="ECO:0000313" key="2">
    <source>
        <dbReference type="EMBL" id="TEB39344.1"/>
    </source>
</evidence>
<organism evidence="2 3">
    <name type="scientific">Coprinellus micaceus</name>
    <name type="common">Glistening ink-cap mushroom</name>
    <name type="synonym">Coprinus micaceus</name>
    <dbReference type="NCBI Taxonomy" id="71717"/>
    <lineage>
        <taxon>Eukaryota</taxon>
        <taxon>Fungi</taxon>
        <taxon>Dikarya</taxon>
        <taxon>Basidiomycota</taxon>
        <taxon>Agaricomycotina</taxon>
        <taxon>Agaricomycetes</taxon>
        <taxon>Agaricomycetidae</taxon>
        <taxon>Agaricales</taxon>
        <taxon>Agaricineae</taxon>
        <taxon>Psathyrellaceae</taxon>
        <taxon>Coprinellus</taxon>
    </lineage>
</organism>
<feature type="region of interest" description="Disordered" evidence="1">
    <location>
        <begin position="161"/>
        <end position="183"/>
    </location>
</feature>
<evidence type="ECO:0000256" key="1">
    <source>
        <dbReference type="SAM" id="MobiDB-lite"/>
    </source>
</evidence>
<dbReference type="PANTHER" id="PTHR13060">
    <property type="entry name" value="SGT1 PROTEIN HSGT1 SUPPRESSOR OF GCR2"/>
    <property type="match status" value="1"/>
</dbReference>
<feature type="region of interest" description="Disordered" evidence="1">
    <location>
        <begin position="692"/>
        <end position="789"/>
    </location>
</feature>
<dbReference type="PANTHER" id="PTHR13060:SF0">
    <property type="entry name" value="PROTEIN ECDYSONELESS HOMOLOG"/>
    <property type="match status" value="1"/>
</dbReference>
<dbReference type="InterPro" id="IPR010770">
    <property type="entry name" value="Ecd"/>
</dbReference>
<dbReference type="GO" id="GO:0005634">
    <property type="term" value="C:nucleus"/>
    <property type="evidence" value="ECO:0007669"/>
    <property type="project" value="TreeGrafter"/>
</dbReference>
<proteinExistence type="predicted"/>
<dbReference type="STRING" id="71717.A0A4Y7TZC6"/>
<accession>A0A4Y7TZC6</accession>
<dbReference type="Pfam" id="PF07093">
    <property type="entry name" value="SGT1"/>
    <property type="match status" value="1"/>
</dbReference>
<sequence length="865" mass="96413">MSILQSVSDIFNRPPSIAEDTLQYTIYPPAELGDKASATTFAACFQSFAETLLTGFVWHRDGFEVKVVPNPEEKDKWILEGRMRVGDCVDDEWCVVWLLREISSKWEVVISVYDSDGEFLLIEAADALPSWVQPSNSENRVWIYRSRLHLIPLTYISPPSKKPRRRKLPGAEGSDDEDDEDEDYISANDGAEVVRNRAFDTHAPPEVEKIVWDRIAGYPATLKDHVHTTNAYLPIDVAKALAHNPALVQRAVETFYTRDAIQLRAAHKMARFPANNTVVRSVKMTRTAYAQLVGQKFYPPKVFGRWEEREGTNEWRWRDVGMKIAVGFEMLYQECKGRQSVSAEQLRSSAEATKDALRNNPEYITYIENLVSANYFQGEVEGSELWKTLENKAASTFVEVRRSDDATRPTFARQVDSAIASVSELPPQQTAEDDDIWLNIDEVDFNAMMEAAGASKTVGQRSGSGKMDVDGKPAEALMEDDLASHQASRLKDFADKVEKFVEGKGDLEGARFEDEDSDDEDEDKDMSDFSDGPDSDDGSTDFDRMDADTSPLAPGERQAFMDKLVAPLDQSEYGKMPASFSQSQRVKPTTVENEVVESSVPENRDKASQTSGTRPAPRPVRAPIIPRNQYDGVVDSDDETDEDEENDEDEEARPQVVGDIEIDMDAEEEEFLEFSRQALGISDEQWSEIIKNRKERGAFLPASATSPTKTASKKAPDTESKPTGTGNTRVPRVPQPGPRPNTNPELDSFEAVMQALDQELAKLRPGKVGQYAPQPSAKSNGKEKEASMDDDMGLDIDSAMAEELKAMLEKADDDEDMEGMEAGMDYNMIKNFLESFKSQGGLAGPVGNLAGMLDPGWKLPRDQDV</sequence>
<comment type="caution">
    <text evidence="2">The sequence shown here is derived from an EMBL/GenBank/DDBJ whole genome shotgun (WGS) entry which is preliminary data.</text>
</comment>
<feature type="compositionally biased region" description="Acidic residues" evidence="1">
    <location>
        <begin position="634"/>
        <end position="651"/>
    </location>
</feature>
<dbReference type="Proteomes" id="UP000298030">
    <property type="component" value="Unassembled WGS sequence"/>
</dbReference>
<reference evidence="2 3" key="1">
    <citation type="journal article" date="2019" name="Nat. Ecol. Evol.">
        <title>Megaphylogeny resolves global patterns of mushroom evolution.</title>
        <authorList>
            <person name="Varga T."/>
            <person name="Krizsan K."/>
            <person name="Foldi C."/>
            <person name="Dima B."/>
            <person name="Sanchez-Garcia M."/>
            <person name="Sanchez-Ramirez S."/>
            <person name="Szollosi G.J."/>
            <person name="Szarkandi J.G."/>
            <person name="Papp V."/>
            <person name="Albert L."/>
            <person name="Andreopoulos W."/>
            <person name="Angelini C."/>
            <person name="Antonin V."/>
            <person name="Barry K.W."/>
            <person name="Bougher N.L."/>
            <person name="Buchanan P."/>
            <person name="Buyck B."/>
            <person name="Bense V."/>
            <person name="Catcheside P."/>
            <person name="Chovatia M."/>
            <person name="Cooper J."/>
            <person name="Damon W."/>
            <person name="Desjardin D."/>
            <person name="Finy P."/>
            <person name="Geml J."/>
            <person name="Haridas S."/>
            <person name="Hughes K."/>
            <person name="Justo A."/>
            <person name="Karasinski D."/>
            <person name="Kautmanova I."/>
            <person name="Kiss B."/>
            <person name="Kocsube S."/>
            <person name="Kotiranta H."/>
            <person name="LaButti K.M."/>
            <person name="Lechner B.E."/>
            <person name="Liimatainen K."/>
            <person name="Lipzen A."/>
            <person name="Lukacs Z."/>
            <person name="Mihaltcheva S."/>
            <person name="Morgado L.N."/>
            <person name="Niskanen T."/>
            <person name="Noordeloos M.E."/>
            <person name="Ohm R.A."/>
            <person name="Ortiz-Santana B."/>
            <person name="Ovrebo C."/>
            <person name="Racz N."/>
            <person name="Riley R."/>
            <person name="Savchenko A."/>
            <person name="Shiryaev A."/>
            <person name="Soop K."/>
            <person name="Spirin V."/>
            <person name="Szebenyi C."/>
            <person name="Tomsovsky M."/>
            <person name="Tulloss R.E."/>
            <person name="Uehling J."/>
            <person name="Grigoriev I.V."/>
            <person name="Vagvolgyi C."/>
            <person name="Papp T."/>
            <person name="Martin F.M."/>
            <person name="Miettinen O."/>
            <person name="Hibbett D.S."/>
            <person name="Nagy L.G."/>
        </authorList>
    </citation>
    <scope>NUCLEOTIDE SEQUENCE [LARGE SCALE GENOMIC DNA]</scope>
    <source>
        <strain evidence="2 3">FP101781</strain>
    </source>
</reference>
<keyword evidence="3" id="KW-1185">Reference proteome</keyword>
<name>A0A4Y7TZC6_COPMI</name>
<gene>
    <name evidence="2" type="ORF">FA13DRAFT_1681128</name>
</gene>
<feature type="compositionally biased region" description="Low complexity" evidence="1">
    <location>
        <begin position="588"/>
        <end position="601"/>
    </location>
</feature>
<feature type="compositionally biased region" description="Acidic residues" evidence="1">
    <location>
        <begin position="513"/>
        <end position="525"/>
    </location>
</feature>
<feature type="compositionally biased region" description="Acidic residues" evidence="1">
    <location>
        <begin position="531"/>
        <end position="540"/>
    </location>
</feature>
<dbReference type="EMBL" id="QPFP01000002">
    <property type="protein sequence ID" value="TEB39344.1"/>
    <property type="molecule type" value="Genomic_DNA"/>
</dbReference>
<dbReference type="AlphaFoldDB" id="A0A4Y7TZC6"/>
<dbReference type="OrthoDB" id="27237at2759"/>
<protein>
    <submittedName>
        <fullName evidence="2">SGT1-domain-containing protein</fullName>
    </submittedName>
</protein>
<evidence type="ECO:0000313" key="3">
    <source>
        <dbReference type="Proteomes" id="UP000298030"/>
    </source>
</evidence>
<feature type="region of interest" description="Disordered" evidence="1">
    <location>
        <begin position="505"/>
        <end position="661"/>
    </location>
</feature>